<feature type="region of interest" description="Disordered" evidence="7">
    <location>
        <begin position="721"/>
        <end position="754"/>
    </location>
</feature>
<feature type="compositionally biased region" description="Polar residues" evidence="7">
    <location>
        <begin position="729"/>
        <end position="742"/>
    </location>
</feature>
<accession>A0A1B2JCG0</accession>
<name>A0A1B2JCG0_PICPA</name>
<protein>
    <submittedName>
        <fullName evidence="9">BA75_02661T0</fullName>
    </submittedName>
</protein>
<evidence type="ECO:0000313" key="10">
    <source>
        <dbReference type="Proteomes" id="UP000094565"/>
    </source>
</evidence>
<feature type="compositionally biased region" description="Polar residues" evidence="7">
    <location>
        <begin position="1"/>
        <end position="26"/>
    </location>
</feature>
<evidence type="ECO:0000256" key="2">
    <source>
        <dbReference type="ARBA" id="ARBA00022723"/>
    </source>
</evidence>
<feature type="region of interest" description="Disordered" evidence="7">
    <location>
        <begin position="680"/>
        <end position="704"/>
    </location>
</feature>
<keyword evidence="10" id="KW-1185">Reference proteome</keyword>
<keyword evidence="5" id="KW-0804">Transcription</keyword>
<dbReference type="GO" id="GO:0006351">
    <property type="term" value="P:DNA-templated transcription"/>
    <property type="evidence" value="ECO:0007669"/>
    <property type="project" value="InterPro"/>
</dbReference>
<dbReference type="PROSITE" id="PS50048">
    <property type="entry name" value="ZN2_CY6_FUNGAL_2"/>
    <property type="match status" value="1"/>
</dbReference>
<evidence type="ECO:0000256" key="5">
    <source>
        <dbReference type="ARBA" id="ARBA00023163"/>
    </source>
</evidence>
<dbReference type="InterPro" id="IPR001138">
    <property type="entry name" value="Zn2Cys6_DnaBD"/>
</dbReference>
<dbReference type="PANTHER" id="PTHR31845:SF10">
    <property type="entry name" value="ZN(II)2CYS6 TRANSCRIPTION FACTOR (EUROFUNG)"/>
    <property type="match status" value="1"/>
</dbReference>
<dbReference type="EMBL" id="CP014585">
    <property type="protein sequence ID" value="ANZ75692.1"/>
    <property type="molecule type" value="Genomic_DNA"/>
</dbReference>
<evidence type="ECO:0000256" key="1">
    <source>
        <dbReference type="ARBA" id="ARBA00004123"/>
    </source>
</evidence>
<gene>
    <name evidence="9" type="primary">WAR1</name>
    <name evidence="9" type="ORF">ATY40_BA7502661</name>
</gene>
<dbReference type="InterPro" id="IPR007219">
    <property type="entry name" value="XnlR_reg_dom"/>
</dbReference>
<dbReference type="Gene3D" id="4.10.240.10">
    <property type="entry name" value="Zn(2)-C6 fungal-type DNA-binding domain"/>
    <property type="match status" value="1"/>
</dbReference>
<sequence length="793" mass="90197">MSNVDDTYRSSSETPEIKSPSLNGTASDAKANLSGSAHKRRAVACKSCHSLKVKCVPVDVNDPGGPCIRCEKAKRECKIDISQLRKKKTRKVDKPSTSTTDLEKKVLLLENELRKQKAINNRLNYPGNAGQIPQVYPINSPQQFGNASVHSDNSSAASLNYIPQQQKVYLNPEGAYQDEINLLDDIYNAVDRQKISEVRSLADTRTSYLENRYSKEKYNVIKLGILTIEEAEERVNVFNTKLHMKFPFVDIPLFGSIDEFMNEQPILFITVMSITSMCVSKSVDQKQMYLDQLAIQAITAEILIIGKKTLELLKSLLLLNIWYNTPELFDHRRYHIFNSLCEVMVSDLGLTNLASYFFSGEEGIVKKSQRLSETDTIECRALLLMVFSTSVCTSLFLRRPIRVVWSEYLEQSCAMLESSNESKYRYISLYGRLNHILEKIYRAIHSHEDPISSECSSSRVRYTINQVQLELNQIKLKIHNDPYLGIYYYSVQAYLYEPELQKFATIHSLVQGSTQLPHYVVNSIDLCAQSCFSAIQLFCSLSPEDVAVLPLFYSSRVIYTSGMLLRLRYLTFCIPSLSNIGIVPKEYLYEIKRFTEVVVNSAREHPGNVFLGKQVLIIALFLKTSISQVTNWRQMKLSLQMASNVGHQKQEQDQQEPLHEQYTPDNTANQVEQHVEPPNRAYLTSPTTWAPRTQSQGYHPGSPLEILSNAAEMHDLNKTYAEEPDTNKPTDFQKLFNSNDINSFDHDPSGSQSDKSLEMSYWALSDEFWSDLLIPADLNMAGQVSSDHAPKRL</sequence>
<dbReference type="SUPFAM" id="SSF57701">
    <property type="entry name" value="Zn2/Cys6 DNA-binding domain"/>
    <property type="match status" value="1"/>
</dbReference>
<evidence type="ECO:0000256" key="7">
    <source>
        <dbReference type="SAM" id="MobiDB-lite"/>
    </source>
</evidence>
<dbReference type="PROSITE" id="PS00463">
    <property type="entry name" value="ZN2_CY6_FUNGAL_1"/>
    <property type="match status" value="1"/>
</dbReference>
<proteinExistence type="predicted"/>
<dbReference type="Pfam" id="PF04082">
    <property type="entry name" value="Fungal_trans"/>
    <property type="match status" value="1"/>
</dbReference>
<dbReference type="InterPro" id="IPR036864">
    <property type="entry name" value="Zn2-C6_fun-type_DNA-bd_sf"/>
</dbReference>
<dbReference type="GO" id="GO:0005634">
    <property type="term" value="C:nucleus"/>
    <property type="evidence" value="ECO:0007669"/>
    <property type="project" value="UniProtKB-SubCell"/>
</dbReference>
<evidence type="ECO:0000313" key="9">
    <source>
        <dbReference type="EMBL" id="ANZ75692.1"/>
    </source>
</evidence>
<dbReference type="GO" id="GO:0000981">
    <property type="term" value="F:DNA-binding transcription factor activity, RNA polymerase II-specific"/>
    <property type="evidence" value="ECO:0007669"/>
    <property type="project" value="InterPro"/>
</dbReference>
<dbReference type="SMART" id="SM00066">
    <property type="entry name" value="GAL4"/>
    <property type="match status" value="1"/>
</dbReference>
<evidence type="ECO:0000256" key="3">
    <source>
        <dbReference type="ARBA" id="ARBA00023015"/>
    </source>
</evidence>
<evidence type="ECO:0000256" key="4">
    <source>
        <dbReference type="ARBA" id="ARBA00023125"/>
    </source>
</evidence>
<feature type="region of interest" description="Disordered" evidence="7">
    <location>
        <begin position="1"/>
        <end position="33"/>
    </location>
</feature>
<dbReference type="InterPro" id="IPR051089">
    <property type="entry name" value="prtT"/>
</dbReference>
<dbReference type="CDD" id="cd12148">
    <property type="entry name" value="fungal_TF_MHR"/>
    <property type="match status" value="1"/>
</dbReference>
<feature type="compositionally biased region" description="Polar residues" evidence="7">
    <location>
        <begin position="682"/>
        <end position="697"/>
    </location>
</feature>
<feature type="domain" description="Zn(2)-C6 fungal-type" evidence="8">
    <location>
        <begin position="44"/>
        <end position="79"/>
    </location>
</feature>
<dbReference type="OrthoDB" id="4454541at2759"/>
<dbReference type="GO" id="GO:0008270">
    <property type="term" value="F:zinc ion binding"/>
    <property type="evidence" value="ECO:0007669"/>
    <property type="project" value="InterPro"/>
</dbReference>
<dbReference type="PANTHER" id="PTHR31845">
    <property type="entry name" value="FINGER DOMAIN PROTEIN, PUTATIVE-RELATED"/>
    <property type="match status" value="1"/>
</dbReference>
<dbReference type="GO" id="GO:0000976">
    <property type="term" value="F:transcription cis-regulatory region binding"/>
    <property type="evidence" value="ECO:0007669"/>
    <property type="project" value="TreeGrafter"/>
</dbReference>
<evidence type="ECO:0000259" key="8">
    <source>
        <dbReference type="PROSITE" id="PS50048"/>
    </source>
</evidence>
<keyword evidence="3" id="KW-0805">Transcription regulation</keyword>
<evidence type="ECO:0000256" key="6">
    <source>
        <dbReference type="ARBA" id="ARBA00023242"/>
    </source>
</evidence>
<dbReference type="AlphaFoldDB" id="A0A1B2JCG0"/>
<dbReference type="Proteomes" id="UP000094565">
    <property type="component" value="Chromosome 2"/>
</dbReference>
<comment type="subcellular location">
    <subcellularLocation>
        <location evidence="1">Nucleus</location>
    </subcellularLocation>
</comment>
<organism evidence="9 10">
    <name type="scientific">Komagataella pastoris</name>
    <name type="common">Yeast</name>
    <name type="synonym">Pichia pastoris</name>
    <dbReference type="NCBI Taxonomy" id="4922"/>
    <lineage>
        <taxon>Eukaryota</taxon>
        <taxon>Fungi</taxon>
        <taxon>Dikarya</taxon>
        <taxon>Ascomycota</taxon>
        <taxon>Saccharomycotina</taxon>
        <taxon>Pichiomycetes</taxon>
        <taxon>Pichiales</taxon>
        <taxon>Pichiaceae</taxon>
        <taxon>Komagataella</taxon>
    </lineage>
</organism>
<reference evidence="9 10" key="1">
    <citation type="submission" date="2016-02" db="EMBL/GenBank/DDBJ databases">
        <title>Comparative genomic and transcriptomic foundation for Pichia pastoris.</title>
        <authorList>
            <person name="Love K.R."/>
            <person name="Shah K.A."/>
            <person name="Whittaker C.A."/>
            <person name="Wu J."/>
            <person name="Bartlett M.C."/>
            <person name="Ma D."/>
            <person name="Leeson R.L."/>
            <person name="Priest M."/>
            <person name="Young S.K."/>
            <person name="Love J.C."/>
        </authorList>
    </citation>
    <scope>NUCLEOTIDE SEQUENCE [LARGE SCALE GENOMIC DNA]</scope>
    <source>
        <strain evidence="9 10">ATCC 28485</strain>
    </source>
</reference>
<keyword evidence="4" id="KW-0238">DNA-binding</keyword>
<keyword evidence="2" id="KW-0479">Metal-binding</keyword>
<keyword evidence="6" id="KW-0539">Nucleus</keyword>
<dbReference type="CDD" id="cd00067">
    <property type="entry name" value="GAL4"/>
    <property type="match status" value="1"/>
</dbReference>